<protein>
    <submittedName>
        <fullName evidence="2">Uncharacterized protein</fullName>
    </submittedName>
</protein>
<dbReference type="Proteomes" id="UP000184241">
    <property type="component" value="Unassembled WGS sequence"/>
</dbReference>
<keyword evidence="1" id="KW-0812">Transmembrane</keyword>
<gene>
    <name evidence="2" type="ORF">SAMN02745941_03231</name>
</gene>
<evidence type="ECO:0000256" key="1">
    <source>
        <dbReference type="SAM" id="Phobius"/>
    </source>
</evidence>
<reference evidence="2 3" key="1">
    <citation type="submission" date="2016-11" db="EMBL/GenBank/DDBJ databases">
        <authorList>
            <person name="Jaros S."/>
            <person name="Januszkiewicz K."/>
            <person name="Wedrychowicz H."/>
        </authorList>
    </citation>
    <scope>NUCLEOTIDE SEQUENCE [LARGE SCALE GENOMIC DNA]</scope>
    <source>
        <strain evidence="2 3">DSM 6191</strain>
    </source>
</reference>
<keyword evidence="1" id="KW-0472">Membrane</keyword>
<dbReference type="EMBL" id="FQXU01000010">
    <property type="protein sequence ID" value="SHI26324.1"/>
    <property type="molecule type" value="Genomic_DNA"/>
</dbReference>
<accession>A0A1M5ZQ44</accession>
<proteinExistence type="predicted"/>
<keyword evidence="1" id="KW-1133">Transmembrane helix</keyword>
<sequence>MSKYLFPWKSEYMLDYPEIMPIFILILGILLSVFSWLIRKYIE</sequence>
<dbReference type="RefSeq" id="WP_278335142.1">
    <property type="nucleotide sequence ID" value="NZ_FQXU01000010.1"/>
</dbReference>
<organism evidence="2 3">
    <name type="scientific">Clostridium intestinale DSM 6191</name>
    <dbReference type="NCBI Taxonomy" id="1121320"/>
    <lineage>
        <taxon>Bacteria</taxon>
        <taxon>Bacillati</taxon>
        <taxon>Bacillota</taxon>
        <taxon>Clostridia</taxon>
        <taxon>Eubacteriales</taxon>
        <taxon>Clostridiaceae</taxon>
        <taxon>Clostridium</taxon>
    </lineage>
</organism>
<feature type="transmembrane region" description="Helical" evidence="1">
    <location>
        <begin position="20"/>
        <end position="38"/>
    </location>
</feature>
<dbReference type="AlphaFoldDB" id="A0A1M5ZQ44"/>
<name>A0A1M5ZQ44_9CLOT</name>
<evidence type="ECO:0000313" key="3">
    <source>
        <dbReference type="Proteomes" id="UP000184241"/>
    </source>
</evidence>
<evidence type="ECO:0000313" key="2">
    <source>
        <dbReference type="EMBL" id="SHI26324.1"/>
    </source>
</evidence>